<dbReference type="HOGENOM" id="CLU_3387843_0_0_9"/>
<reference evidence="1 2" key="1">
    <citation type="journal article" date="2004" name="Nucleic Acids Res.">
        <title>The genome sequence of Bacillus cereus ATCC 10987 reveals metabolic adaptations and a large plasmid related to Bacillus anthracis pXO1.</title>
        <authorList>
            <person name="Rasko D.A."/>
            <person name="Ravel J."/>
            <person name="Okstad O.A."/>
            <person name="Helgason E."/>
            <person name="Cer R.Z."/>
            <person name="Jiang L."/>
            <person name="Shores K.A."/>
            <person name="Fouts D.E."/>
            <person name="Tourasse N.J."/>
            <person name="Angiuoli S.V."/>
            <person name="Kolonay J."/>
            <person name="Nelson W.C."/>
            <person name="Kolsto A.-B."/>
            <person name="Fraser C.M."/>
            <person name="Read T.D."/>
        </authorList>
    </citation>
    <scope>NUCLEOTIDE SEQUENCE [LARGE SCALE GENOMIC DNA]</scope>
    <source>
        <strain evidence="2">ATCC 10987 / NRS 248</strain>
    </source>
</reference>
<name>Q73CS2_BACC1</name>
<gene>
    <name evidence="1" type="ordered locus">BCE_0992</name>
</gene>
<sequence length="32" mass="3732">MAKVIGRPKLEKSSRLHYACMTIKEIIEETQK</sequence>
<proteinExistence type="predicted"/>
<dbReference type="AlphaFoldDB" id="Q73CS2"/>
<organism evidence="1 2">
    <name type="scientific">Bacillus cereus (strain ATCC 10987 / NRS 248)</name>
    <dbReference type="NCBI Taxonomy" id="222523"/>
    <lineage>
        <taxon>Bacteria</taxon>
        <taxon>Bacillati</taxon>
        <taxon>Bacillota</taxon>
        <taxon>Bacilli</taxon>
        <taxon>Bacillales</taxon>
        <taxon>Bacillaceae</taxon>
        <taxon>Bacillus</taxon>
        <taxon>Bacillus cereus group</taxon>
    </lineage>
</organism>
<evidence type="ECO:0000313" key="1">
    <source>
        <dbReference type="EMBL" id="AAS39923.1"/>
    </source>
</evidence>
<dbReference type="KEGG" id="bca:BCE_0992"/>
<dbReference type="Proteomes" id="UP000002527">
    <property type="component" value="Chromosome"/>
</dbReference>
<evidence type="ECO:0000313" key="2">
    <source>
        <dbReference type="Proteomes" id="UP000002527"/>
    </source>
</evidence>
<dbReference type="EMBL" id="AE017194">
    <property type="protein sequence ID" value="AAS39923.1"/>
    <property type="molecule type" value="Genomic_DNA"/>
</dbReference>
<accession>Q73CS2</accession>
<protein>
    <submittedName>
        <fullName evidence="1">Uncharacterized protein</fullName>
    </submittedName>
</protein>